<dbReference type="Gene3D" id="1.10.260.40">
    <property type="entry name" value="lambda repressor-like DNA-binding domains"/>
    <property type="match status" value="1"/>
</dbReference>
<evidence type="ECO:0000259" key="2">
    <source>
        <dbReference type="PROSITE" id="PS50943"/>
    </source>
</evidence>
<evidence type="ECO:0000313" key="3">
    <source>
        <dbReference type="EMBL" id="SEW49743.1"/>
    </source>
</evidence>
<dbReference type="SUPFAM" id="SSF47413">
    <property type="entry name" value="lambda repressor-like DNA-binding domains"/>
    <property type="match status" value="1"/>
</dbReference>
<keyword evidence="1 3" id="KW-0238">DNA-binding</keyword>
<dbReference type="RefSeq" id="WP_089896986.1">
    <property type="nucleotide sequence ID" value="NZ_FOJG01000002.1"/>
</dbReference>
<accession>A0A1I0S4Z1</accession>
<feature type="domain" description="HTH cro/C1-type" evidence="2">
    <location>
        <begin position="15"/>
        <end position="69"/>
    </location>
</feature>
<dbReference type="OrthoDB" id="2902336at2"/>
<dbReference type="GO" id="GO:0003700">
    <property type="term" value="F:DNA-binding transcription factor activity"/>
    <property type="evidence" value="ECO:0007669"/>
    <property type="project" value="TreeGrafter"/>
</dbReference>
<dbReference type="STRING" id="29529.SAMN04488122_3555"/>
<organism evidence="3 4">
    <name type="scientific">Chitinophaga arvensicola</name>
    <dbReference type="NCBI Taxonomy" id="29529"/>
    <lineage>
        <taxon>Bacteria</taxon>
        <taxon>Pseudomonadati</taxon>
        <taxon>Bacteroidota</taxon>
        <taxon>Chitinophagia</taxon>
        <taxon>Chitinophagales</taxon>
        <taxon>Chitinophagaceae</taxon>
        <taxon>Chitinophaga</taxon>
    </lineage>
</organism>
<name>A0A1I0S4Z1_9BACT</name>
<reference evidence="4" key="1">
    <citation type="submission" date="2016-10" db="EMBL/GenBank/DDBJ databases">
        <authorList>
            <person name="Varghese N."/>
            <person name="Submissions S."/>
        </authorList>
    </citation>
    <scope>NUCLEOTIDE SEQUENCE [LARGE SCALE GENOMIC DNA]</scope>
    <source>
        <strain evidence="4">DSM 3695</strain>
    </source>
</reference>
<dbReference type="SMART" id="SM00530">
    <property type="entry name" value="HTH_XRE"/>
    <property type="match status" value="1"/>
</dbReference>
<dbReference type="CDD" id="cd00093">
    <property type="entry name" value="HTH_XRE"/>
    <property type="match status" value="1"/>
</dbReference>
<evidence type="ECO:0000313" key="4">
    <source>
        <dbReference type="Proteomes" id="UP000199310"/>
    </source>
</evidence>
<dbReference type="InterPro" id="IPR001387">
    <property type="entry name" value="Cro/C1-type_HTH"/>
</dbReference>
<dbReference type="EMBL" id="FOJG01000002">
    <property type="protein sequence ID" value="SEW49743.1"/>
    <property type="molecule type" value="Genomic_DNA"/>
</dbReference>
<evidence type="ECO:0000256" key="1">
    <source>
        <dbReference type="ARBA" id="ARBA00023125"/>
    </source>
</evidence>
<dbReference type="PROSITE" id="PS50943">
    <property type="entry name" value="HTH_CROC1"/>
    <property type="match status" value="1"/>
</dbReference>
<dbReference type="AlphaFoldDB" id="A0A1I0S4Z1"/>
<dbReference type="PANTHER" id="PTHR46797:SF1">
    <property type="entry name" value="METHYLPHOSPHONATE SYNTHASE"/>
    <property type="match status" value="1"/>
</dbReference>
<keyword evidence="4" id="KW-1185">Reference proteome</keyword>
<dbReference type="InterPro" id="IPR050807">
    <property type="entry name" value="TransReg_Diox_bact_type"/>
</dbReference>
<dbReference type="GO" id="GO:0005829">
    <property type="term" value="C:cytosol"/>
    <property type="evidence" value="ECO:0007669"/>
    <property type="project" value="TreeGrafter"/>
</dbReference>
<protein>
    <submittedName>
        <fullName evidence="3">DNA-binding transcriptional regulator, XRE-family HTH domain</fullName>
    </submittedName>
</protein>
<dbReference type="Pfam" id="PF01381">
    <property type="entry name" value="HTH_3"/>
    <property type="match status" value="1"/>
</dbReference>
<dbReference type="PANTHER" id="PTHR46797">
    <property type="entry name" value="HTH-TYPE TRANSCRIPTIONAL REGULATOR"/>
    <property type="match status" value="1"/>
</dbReference>
<dbReference type="GO" id="GO:0003677">
    <property type="term" value="F:DNA binding"/>
    <property type="evidence" value="ECO:0007669"/>
    <property type="project" value="UniProtKB-KW"/>
</dbReference>
<dbReference type="Proteomes" id="UP000199310">
    <property type="component" value="Unassembled WGS sequence"/>
</dbReference>
<sequence>MRSKEQILIDFGNRLRKIRTSRELTQMDVAVKVDSYPNYISKLESGKSEPGLFLIIALANALNVPVKELMEDQI</sequence>
<proteinExistence type="predicted"/>
<gene>
    <name evidence="3" type="ORF">SAMN04488122_3555</name>
</gene>
<dbReference type="InterPro" id="IPR010982">
    <property type="entry name" value="Lambda_DNA-bd_dom_sf"/>
</dbReference>